<dbReference type="EMBL" id="JACMSC010000013">
    <property type="protein sequence ID" value="KAG6493109.1"/>
    <property type="molecule type" value="Genomic_DNA"/>
</dbReference>
<reference evidence="2 3" key="1">
    <citation type="submission" date="2020-08" db="EMBL/GenBank/DDBJ databases">
        <title>Plant Genome Project.</title>
        <authorList>
            <person name="Zhang R.-G."/>
        </authorList>
    </citation>
    <scope>NUCLEOTIDE SEQUENCE [LARGE SCALE GENOMIC DNA]</scope>
    <source>
        <tissue evidence="2">Rhizome</tissue>
    </source>
</reference>
<dbReference type="Proteomes" id="UP000734854">
    <property type="component" value="Unassembled WGS sequence"/>
</dbReference>
<sequence>MSGLASLSQFVRPAPSRTCTVVHCTAHMYLLHSPSPPAASICVISSEVFNYMQPRITSSEALCDGKEEPSVCQQSQVQLHAVARRKLQSAHAQQQSPVKLHVVARRSFETCNQSQEELHVLARREPLETAMEAMVAKPDHNAANFFTSSSDGGFHLPVHYPRYNKDDYEAMPEWELNRLLVQYGLPVAGDLTDKRGFAIGAFVWPPSDNAGANDVLN</sequence>
<name>A0A8J5FRU6_ZINOF</name>
<dbReference type="PANTHER" id="PTHR33513">
    <property type="entry name" value="OS06G0523300 PROTEIN"/>
    <property type="match status" value="1"/>
</dbReference>
<evidence type="ECO:0000313" key="2">
    <source>
        <dbReference type="EMBL" id="KAG6493109.1"/>
    </source>
</evidence>
<evidence type="ECO:0000313" key="3">
    <source>
        <dbReference type="Proteomes" id="UP000734854"/>
    </source>
</evidence>
<protein>
    <recommendedName>
        <fullName evidence="1">DUF7722 domain-containing protein</fullName>
    </recommendedName>
</protein>
<comment type="caution">
    <text evidence="2">The sequence shown here is derived from an EMBL/GenBank/DDBJ whole genome shotgun (WGS) entry which is preliminary data.</text>
</comment>
<organism evidence="2 3">
    <name type="scientific">Zingiber officinale</name>
    <name type="common">Ginger</name>
    <name type="synonym">Amomum zingiber</name>
    <dbReference type="NCBI Taxonomy" id="94328"/>
    <lineage>
        <taxon>Eukaryota</taxon>
        <taxon>Viridiplantae</taxon>
        <taxon>Streptophyta</taxon>
        <taxon>Embryophyta</taxon>
        <taxon>Tracheophyta</taxon>
        <taxon>Spermatophyta</taxon>
        <taxon>Magnoliopsida</taxon>
        <taxon>Liliopsida</taxon>
        <taxon>Zingiberales</taxon>
        <taxon>Zingiberaceae</taxon>
        <taxon>Zingiber</taxon>
    </lineage>
</organism>
<keyword evidence="3" id="KW-1185">Reference proteome</keyword>
<dbReference type="PANTHER" id="PTHR33513:SF4">
    <property type="entry name" value="GB|AAF04428.1"/>
    <property type="match status" value="1"/>
</dbReference>
<evidence type="ECO:0000259" key="1">
    <source>
        <dbReference type="Pfam" id="PF24847"/>
    </source>
</evidence>
<dbReference type="Pfam" id="PF24847">
    <property type="entry name" value="DUF7722"/>
    <property type="match status" value="1"/>
</dbReference>
<gene>
    <name evidence="2" type="ORF">ZIOFF_048086</name>
</gene>
<dbReference type="InterPro" id="IPR056139">
    <property type="entry name" value="DUF7722"/>
</dbReference>
<feature type="domain" description="DUF7722" evidence="1">
    <location>
        <begin position="160"/>
        <end position="205"/>
    </location>
</feature>
<accession>A0A8J5FRU6</accession>
<dbReference type="AlphaFoldDB" id="A0A8J5FRU6"/>
<proteinExistence type="predicted"/>